<protein>
    <recommendedName>
        <fullName evidence="9">Carbohydrate kinase FGGY C-terminal domain-containing protein</fullName>
    </recommendedName>
</protein>
<gene>
    <name evidence="7" type="ORF">KIPB_002495</name>
</gene>
<name>A0A9K3GF07_9EUKA</name>
<keyword evidence="8" id="KW-1185">Reference proteome</keyword>
<dbReference type="GO" id="GO:0005829">
    <property type="term" value="C:cytosol"/>
    <property type="evidence" value="ECO:0007669"/>
    <property type="project" value="TreeGrafter"/>
</dbReference>
<keyword evidence="2" id="KW-0808">Transferase</keyword>
<feature type="region of interest" description="Disordered" evidence="4">
    <location>
        <begin position="718"/>
        <end position="802"/>
    </location>
</feature>
<dbReference type="Pfam" id="PF00370">
    <property type="entry name" value="FGGY_N"/>
    <property type="match status" value="1"/>
</dbReference>
<sequence>MSDVYVGLDLSTQSLSGLIYEAVTGQVLWESSVNYDECLPHYGTTNGTLSQGSCVHSPPGMWVEALDVFMDRLSHSGIALSRVKGVSGAAQQHGSVYLNKSFIPALASLDASQSLYTQLVSVYSRPLSPVWLDASTQEECTEIEGAFQSLQGDRGSHPSIADVTGSDVTMRFTGPQIRAFMKRSPEQYAATETIHLVSSYLSCLLVQGAAPIDTADASGMNMLDISTGVWHEGMCECVAGQGKGQELLDKLPGTVPSATVIGCMGPYWVERWGFSPETPVVVCTGDNPASLVGLGVCGGEEAVAGVSLGTSDVYMGVSAYQGVSEGQDHLGHVLVSPMSRTVGGSLEGVRVEPKTPDEYMTLLCFSNGSLAREAVRREQGVTSWADYAALMDTVPVGNRGRVMLPYYAEECTPPRTRGVVRSEGLDASDAAANCRGVYESQMLAMRLHTAHLPAPSCIHVTGGACADKALLQVLADVYGCPVVRMATSGAALGAALRAYQAVSSMSWASVYSTVQPSPHPPVMPCPNAVKVYEQLLELIEPEASHLAKDLSVPFLIRDVVVWWLAFYCPFEWPRKILQTRAFVFVDGIISIPGDYAWLEMIVKALHQRGTPLYGTIMFSLIPGMACPMLMAVLAAMSAPSQSESIPPPALSDLMPSILDTLVIAGGIVSPLSRSMTMGLAMGLQAVRAVGCALLGPRFNPLQPIMLLVSFVLRLGDTGSQVRRSRRKTPKPTEKSEKEGASTVVRQVAPTSSTPSGTTPSTKGSKKSATPTNVPKTPSTGRGGKKAAMLETPAVTGRRRNKH</sequence>
<evidence type="ECO:0008006" key="9">
    <source>
        <dbReference type="Google" id="ProtNLM"/>
    </source>
</evidence>
<dbReference type="Proteomes" id="UP000265618">
    <property type="component" value="Unassembled WGS sequence"/>
</dbReference>
<reference evidence="7 8" key="1">
    <citation type="journal article" date="2018" name="PLoS ONE">
        <title>The draft genome of Kipferlia bialata reveals reductive genome evolution in fornicate parasites.</title>
        <authorList>
            <person name="Tanifuji G."/>
            <person name="Takabayashi S."/>
            <person name="Kume K."/>
            <person name="Takagi M."/>
            <person name="Nakayama T."/>
            <person name="Kamikawa R."/>
            <person name="Inagaki Y."/>
            <person name="Hashimoto T."/>
        </authorList>
    </citation>
    <scope>NUCLEOTIDE SEQUENCE [LARGE SCALE GENOMIC DNA]</scope>
    <source>
        <strain evidence="7">NY0173</strain>
    </source>
</reference>
<dbReference type="CDD" id="cd07776">
    <property type="entry name" value="ASKHA_NBD_FGGY_SpXK-like"/>
    <property type="match status" value="1"/>
</dbReference>
<dbReference type="InterPro" id="IPR018484">
    <property type="entry name" value="FGGY_N"/>
</dbReference>
<dbReference type="InterPro" id="IPR042024">
    <property type="entry name" value="D-XK_euk"/>
</dbReference>
<evidence type="ECO:0000259" key="5">
    <source>
        <dbReference type="Pfam" id="PF00370"/>
    </source>
</evidence>
<comment type="similarity">
    <text evidence="1">Belongs to the FGGY kinase family.</text>
</comment>
<keyword evidence="3" id="KW-0418">Kinase</keyword>
<organism evidence="7 8">
    <name type="scientific">Kipferlia bialata</name>
    <dbReference type="NCBI Taxonomy" id="797122"/>
    <lineage>
        <taxon>Eukaryota</taxon>
        <taxon>Metamonada</taxon>
        <taxon>Carpediemonas-like organisms</taxon>
        <taxon>Kipferlia</taxon>
    </lineage>
</organism>
<dbReference type="OrthoDB" id="1728974at2759"/>
<feature type="compositionally biased region" description="Low complexity" evidence="4">
    <location>
        <begin position="748"/>
        <end position="771"/>
    </location>
</feature>
<proteinExistence type="inferred from homology"/>
<dbReference type="AlphaFoldDB" id="A0A9K3GF07"/>
<feature type="domain" description="Carbohydrate kinase FGGY C-terminal" evidence="6">
    <location>
        <begin position="368"/>
        <end position="499"/>
    </location>
</feature>
<dbReference type="Pfam" id="PF02782">
    <property type="entry name" value="FGGY_C"/>
    <property type="match status" value="1"/>
</dbReference>
<evidence type="ECO:0000256" key="3">
    <source>
        <dbReference type="ARBA" id="ARBA00022777"/>
    </source>
</evidence>
<evidence type="ECO:0000256" key="1">
    <source>
        <dbReference type="ARBA" id="ARBA00009156"/>
    </source>
</evidence>
<evidence type="ECO:0000313" key="8">
    <source>
        <dbReference type="Proteomes" id="UP000265618"/>
    </source>
</evidence>
<dbReference type="PANTHER" id="PTHR10196:SF57">
    <property type="entry name" value="XYLULOSE KINASE"/>
    <property type="match status" value="1"/>
</dbReference>
<dbReference type="InterPro" id="IPR018485">
    <property type="entry name" value="FGGY_C"/>
</dbReference>
<evidence type="ECO:0000256" key="2">
    <source>
        <dbReference type="ARBA" id="ARBA00022679"/>
    </source>
</evidence>
<evidence type="ECO:0000259" key="6">
    <source>
        <dbReference type="Pfam" id="PF02782"/>
    </source>
</evidence>
<dbReference type="GO" id="GO:0004856">
    <property type="term" value="F:D-xylulokinase activity"/>
    <property type="evidence" value="ECO:0007669"/>
    <property type="project" value="InterPro"/>
</dbReference>
<accession>A0A9K3GF07</accession>
<dbReference type="PANTHER" id="PTHR10196">
    <property type="entry name" value="SUGAR KINASE"/>
    <property type="match status" value="1"/>
</dbReference>
<evidence type="ECO:0000313" key="7">
    <source>
        <dbReference type="EMBL" id="GIQ81524.1"/>
    </source>
</evidence>
<feature type="compositionally biased region" description="Basic and acidic residues" evidence="4">
    <location>
        <begin position="730"/>
        <end position="739"/>
    </location>
</feature>
<dbReference type="SUPFAM" id="SSF53067">
    <property type="entry name" value="Actin-like ATPase domain"/>
    <property type="match status" value="2"/>
</dbReference>
<dbReference type="InterPro" id="IPR043129">
    <property type="entry name" value="ATPase_NBD"/>
</dbReference>
<dbReference type="GO" id="GO:0042732">
    <property type="term" value="P:D-xylose metabolic process"/>
    <property type="evidence" value="ECO:0007669"/>
    <property type="project" value="InterPro"/>
</dbReference>
<dbReference type="Gene3D" id="3.30.420.40">
    <property type="match status" value="2"/>
</dbReference>
<evidence type="ECO:0000256" key="4">
    <source>
        <dbReference type="SAM" id="MobiDB-lite"/>
    </source>
</evidence>
<dbReference type="GO" id="GO:0005997">
    <property type="term" value="P:xylulose metabolic process"/>
    <property type="evidence" value="ECO:0007669"/>
    <property type="project" value="TreeGrafter"/>
</dbReference>
<feature type="domain" description="Carbohydrate kinase FGGY N-terminal" evidence="5">
    <location>
        <begin position="130"/>
        <end position="293"/>
    </location>
</feature>
<comment type="caution">
    <text evidence="7">The sequence shown here is derived from an EMBL/GenBank/DDBJ whole genome shotgun (WGS) entry which is preliminary data.</text>
</comment>
<dbReference type="EMBL" id="BDIP01000419">
    <property type="protein sequence ID" value="GIQ81524.1"/>
    <property type="molecule type" value="Genomic_DNA"/>
</dbReference>